<dbReference type="eggNOG" id="COG4976">
    <property type="taxonomic scope" value="Bacteria"/>
</dbReference>
<dbReference type="RefSeq" id="WP_015748469.1">
    <property type="nucleotide sequence ID" value="NC_013235.1"/>
</dbReference>
<dbReference type="SUPFAM" id="SSF53335">
    <property type="entry name" value="S-adenosyl-L-methionine-dependent methyltransferases"/>
    <property type="match status" value="1"/>
</dbReference>
<dbReference type="GO" id="GO:0016811">
    <property type="term" value="F:hydrolase activity, acting on carbon-nitrogen (but not peptide) bonds, in linear amides"/>
    <property type="evidence" value="ECO:0007669"/>
    <property type="project" value="TreeGrafter"/>
</dbReference>
<dbReference type="EMBL" id="CP001737">
    <property type="protein sequence ID" value="ACV79602.1"/>
    <property type="molecule type" value="Genomic_DNA"/>
</dbReference>
<keyword evidence="1" id="KW-0862">Zinc</keyword>
<feature type="compositionally biased region" description="Low complexity" evidence="2">
    <location>
        <begin position="1"/>
        <end position="13"/>
    </location>
</feature>
<dbReference type="Proteomes" id="UP000002218">
    <property type="component" value="Chromosome"/>
</dbReference>
<dbReference type="InParanoid" id="C8XCZ9"/>
<reference evidence="3 4" key="2">
    <citation type="journal article" date="2010" name="Stand. Genomic Sci.">
        <title>Complete genome sequence of Nakamurella multipartita type strain (Y-104).</title>
        <authorList>
            <person name="Tice H."/>
            <person name="Mayilraj S."/>
            <person name="Sims D."/>
            <person name="Lapidus A."/>
            <person name="Nolan M."/>
            <person name="Lucas S."/>
            <person name="Glavina Del Rio T."/>
            <person name="Copeland A."/>
            <person name="Cheng J.F."/>
            <person name="Meincke L."/>
            <person name="Bruce D."/>
            <person name="Goodwin L."/>
            <person name="Pitluck S."/>
            <person name="Ivanova N."/>
            <person name="Mavromatis K."/>
            <person name="Ovchinnikova G."/>
            <person name="Pati A."/>
            <person name="Chen A."/>
            <person name="Palaniappan K."/>
            <person name="Land M."/>
            <person name="Hauser L."/>
            <person name="Chang Y.J."/>
            <person name="Jeffries C.D."/>
            <person name="Detter J.C."/>
            <person name="Brettin T."/>
            <person name="Rohde M."/>
            <person name="Goker M."/>
            <person name="Bristow J."/>
            <person name="Eisen J.A."/>
            <person name="Markowitz V."/>
            <person name="Hugenholtz P."/>
            <person name="Kyrpides N.C."/>
            <person name="Klenk H.P."/>
            <person name="Chen F."/>
        </authorList>
    </citation>
    <scope>NUCLEOTIDE SEQUENCE [LARGE SCALE GENOMIC DNA]</scope>
    <source>
        <strain evidence="4">ATCC 700099 / DSM 44233 / CIP 104796 / JCM 9543 / NBRC 105858 / Y-104</strain>
    </source>
</reference>
<accession>C8XCZ9</accession>
<keyword evidence="4" id="KW-1185">Reference proteome</keyword>
<evidence type="ECO:0000313" key="3">
    <source>
        <dbReference type="EMBL" id="ACV79602.1"/>
    </source>
</evidence>
<dbReference type="InterPro" id="IPR008715">
    <property type="entry name" value="SAM-MeTfrase_NodS-like"/>
</dbReference>
<dbReference type="PANTHER" id="PTHR12993">
    <property type="entry name" value="N-ACETYLGLUCOSAMINYL-PHOSPHATIDYLINOSITOL DE-N-ACETYLASE-RELATED"/>
    <property type="match status" value="1"/>
</dbReference>
<dbReference type="CDD" id="cd02440">
    <property type="entry name" value="AdoMet_MTases"/>
    <property type="match status" value="1"/>
</dbReference>
<evidence type="ECO:0000256" key="2">
    <source>
        <dbReference type="SAM" id="MobiDB-lite"/>
    </source>
</evidence>
<dbReference type="Gene3D" id="3.40.50.10320">
    <property type="entry name" value="LmbE-like"/>
    <property type="match status" value="1"/>
</dbReference>
<dbReference type="GO" id="GO:0009312">
    <property type="term" value="P:oligosaccharide biosynthetic process"/>
    <property type="evidence" value="ECO:0007669"/>
    <property type="project" value="InterPro"/>
</dbReference>
<reference evidence="4" key="1">
    <citation type="submission" date="2009-09" db="EMBL/GenBank/DDBJ databases">
        <title>The complete genome of Nakamurella multipartita DSM 44233.</title>
        <authorList>
            <consortium name="US DOE Joint Genome Institute (JGI-PGF)"/>
            <person name="Lucas S."/>
            <person name="Copeland A."/>
            <person name="Lapidus A."/>
            <person name="Glavina del Rio T."/>
            <person name="Dalin E."/>
            <person name="Tice H."/>
            <person name="Bruce D."/>
            <person name="Goodwin L."/>
            <person name="Pitluck S."/>
            <person name="Kyrpides N."/>
            <person name="Mavromatis K."/>
            <person name="Ivanova N."/>
            <person name="Ovchinnikova G."/>
            <person name="Sims D."/>
            <person name="Meincke L."/>
            <person name="Brettin T."/>
            <person name="Detter J.C."/>
            <person name="Han C."/>
            <person name="Larimer F."/>
            <person name="Land M."/>
            <person name="Hauser L."/>
            <person name="Markowitz V."/>
            <person name="Cheng J.-F."/>
            <person name="Hugenholtz P."/>
            <person name="Woyke T."/>
            <person name="Wu D."/>
            <person name="Klenk H.-P."/>
            <person name="Eisen J.A."/>
        </authorList>
    </citation>
    <scope>NUCLEOTIDE SEQUENCE [LARGE SCALE GENOMIC DNA]</scope>
    <source>
        <strain evidence="4">ATCC 700099 / DSM 44233 / CIP 104796 / JCM 9543 / NBRC 105858 / Y-104</strain>
    </source>
</reference>
<dbReference type="SUPFAM" id="SSF102588">
    <property type="entry name" value="LmbE-like"/>
    <property type="match status" value="1"/>
</dbReference>
<feature type="region of interest" description="Disordered" evidence="2">
    <location>
        <begin position="1"/>
        <end position="24"/>
    </location>
</feature>
<proteinExistence type="predicted"/>
<dbReference type="eggNOG" id="COG2120">
    <property type="taxonomic scope" value="Bacteria"/>
</dbReference>
<evidence type="ECO:0000256" key="1">
    <source>
        <dbReference type="ARBA" id="ARBA00022833"/>
    </source>
</evidence>
<dbReference type="KEGG" id="nml:Namu_3271"/>
<dbReference type="Gene3D" id="3.40.50.150">
    <property type="entry name" value="Vaccinia Virus protein VP39"/>
    <property type="match status" value="1"/>
</dbReference>
<gene>
    <name evidence="3" type="ordered locus">Namu_3271</name>
</gene>
<dbReference type="PANTHER" id="PTHR12993:SF29">
    <property type="entry name" value="BLR3841 PROTEIN"/>
    <property type="match status" value="1"/>
</dbReference>
<protein>
    <submittedName>
        <fullName evidence="3">LmbE family protein</fullName>
    </submittedName>
</protein>
<feature type="compositionally biased region" description="Basic and acidic residues" evidence="2">
    <location>
        <begin position="15"/>
        <end position="24"/>
    </location>
</feature>
<dbReference type="Pfam" id="PF05401">
    <property type="entry name" value="NodS"/>
    <property type="match status" value="1"/>
</dbReference>
<dbReference type="InterPro" id="IPR029063">
    <property type="entry name" value="SAM-dependent_MTases_sf"/>
</dbReference>
<dbReference type="InterPro" id="IPR024078">
    <property type="entry name" value="LmbE-like_dom_sf"/>
</dbReference>
<dbReference type="Pfam" id="PF02585">
    <property type="entry name" value="PIG-L"/>
    <property type="match status" value="1"/>
</dbReference>
<dbReference type="InterPro" id="IPR003737">
    <property type="entry name" value="GlcNAc_PI_deacetylase-related"/>
</dbReference>
<organism evidence="3 4">
    <name type="scientific">Nakamurella multipartita (strain ATCC 700099 / DSM 44233 / CIP 104796 / JCM 9543 / NBRC 105858 / Y-104)</name>
    <name type="common">Microsphaera multipartita</name>
    <dbReference type="NCBI Taxonomy" id="479431"/>
    <lineage>
        <taxon>Bacteria</taxon>
        <taxon>Bacillati</taxon>
        <taxon>Actinomycetota</taxon>
        <taxon>Actinomycetes</taxon>
        <taxon>Nakamurellales</taxon>
        <taxon>Nakamurellaceae</taxon>
        <taxon>Nakamurella</taxon>
    </lineage>
</organism>
<dbReference type="STRING" id="479431.Namu_3271"/>
<evidence type="ECO:0000313" key="4">
    <source>
        <dbReference type="Proteomes" id="UP000002218"/>
    </source>
</evidence>
<dbReference type="HOGENOM" id="CLU_024122_0_0_11"/>
<dbReference type="AlphaFoldDB" id="C8XCZ9"/>
<dbReference type="GO" id="GO:0008757">
    <property type="term" value="F:S-adenosylmethionine-dependent methyltransferase activity"/>
    <property type="evidence" value="ECO:0007669"/>
    <property type="project" value="InterPro"/>
</dbReference>
<dbReference type="GO" id="GO:0016137">
    <property type="term" value="P:glycoside metabolic process"/>
    <property type="evidence" value="ECO:0007669"/>
    <property type="project" value="UniProtKB-ARBA"/>
</dbReference>
<name>C8XCZ9_NAKMY</name>
<sequence length="462" mass="50515">MTTGTAAVPTVPVFDRNDTGTPEDRWRASRIDERAAPLNLDGIDRVLVLSAHPDDETLGAGGLLARLQARGRPIQVIVASDGEGSHPGSPTHPPERLAALRRAELDRALHRLAPSATVRRLGLPDGTLATEHERLVAAALEALEPAAPGTLLLTPWRDDAHPDHEAVARAGEQAAAATGARVLQFPIWAWHWAGPDDARLHDSRLAVLALADDELAAKRAAIAEHRSQVSALSPDPADRPVLHEAFLAHFRRPYEIFLPVERTLPTDYFEALYEVKDDPWGLGANWYEQRKRAITESSLTRPRFRSAFEPGCAIGLLTELLAPRCARLLAADLADSAVAATRRRVADQPHVQVRRIAVPEQWPSERFDLIVLSELGYYCDRTDLSRLIRRTVGSLEPDGVVLACHWRHPPLGYPLTGDQVHAALIAESGLDVIVSHLEEDFRLDVLAPPGTPSVARWAGVLA</sequence>